<feature type="coiled-coil region" evidence="1">
    <location>
        <begin position="1820"/>
        <end position="1847"/>
    </location>
</feature>
<evidence type="ECO:0000256" key="1">
    <source>
        <dbReference type="SAM" id="Coils"/>
    </source>
</evidence>
<feature type="compositionally biased region" description="Low complexity" evidence="2">
    <location>
        <begin position="2481"/>
        <end position="2502"/>
    </location>
</feature>
<dbReference type="InterPro" id="IPR019441">
    <property type="entry name" value="FMP27/BLTP2/Hobbit_GFWDK_RBG"/>
</dbReference>
<evidence type="ECO:0000256" key="2">
    <source>
        <dbReference type="SAM" id="MobiDB-lite"/>
    </source>
</evidence>
<dbReference type="InterPro" id="IPR019449">
    <property type="entry name" value="FMP27_WPPW_RBG"/>
</dbReference>
<dbReference type="PANTHER" id="PTHR15678:SF6">
    <property type="entry name" value="BRIDGE-LIKE LIPID TRANSFER PROTEIN FAMILY MEMBER 2"/>
    <property type="match status" value="1"/>
</dbReference>
<dbReference type="SMART" id="SM01215">
    <property type="entry name" value="Fmp27_SW"/>
    <property type="match status" value="1"/>
</dbReference>
<evidence type="ECO:0008006" key="9">
    <source>
        <dbReference type="Google" id="ProtNLM"/>
    </source>
</evidence>
<keyword evidence="3" id="KW-1133">Transmembrane helix</keyword>
<dbReference type="SMART" id="SM01214">
    <property type="entry name" value="Fmp27_GFWDK"/>
    <property type="match status" value="1"/>
</dbReference>
<evidence type="ECO:0000259" key="6">
    <source>
        <dbReference type="SMART" id="SM01216"/>
    </source>
</evidence>
<dbReference type="EMBL" id="BTGB01000001">
    <property type="protein sequence ID" value="GMM44975.1"/>
    <property type="molecule type" value="Genomic_DNA"/>
</dbReference>
<evidence type="ECO:0000259" key="5">
    <source>
        <dbReference type="SMART" id="SM01215"/>
    </source>
</evidence>
<gene>
    <name evidence="7" type="ORF">DAPK24_015500</name>
</gene>
<keyword evidence="1" id="KW-0175">Coiled coil</keyword>
<feature type="region of interest" description="Disordered" evidence="2">
    <location>
        <begin position="102"/>
        <end position="128"/>
    </location>
</feature>
<evidence type="ECO:0000313" key="8">
    <source>
        <dbReference type="Proteomes" id="UP001378960"/>
    </source>
</evidence>
<dbReference type="InterPro" id="IPR045167">
    <property type="entry name" value="Hobbit"/>
</dbReference>
<evidence type="ECO:0000313" key="7">
    <source>
        <dbReference type="EMBL" id="GMM44975.1"/>
    </source>
</evidence>
<reference evidence="7 8" key="1">
    <citation type="journal article" date="2023" name="Elife">
        <title>Identification of key yeast species and microbe-microbe interactions impacting larval growth of Drosophila in the wild.</title>
        <authorList>
            <person name="Mure A."/>
            <person name="Sugiura Y."/>
            <person name="Maeda R."/>
            <person name="Honda K."/>
            <person name="Sakurai N."/>
            <person name="Takahashi Y."/>
            <person name="Watada M."/>
            <person name="Katoh T."/>
            <person name="Gotoh A."/>
            <person name="Gotoh Y."/>
            <person name="Taniguchi I."/>
            <person name="Nakamura K."/>
            <person name="Hayashi T."/>
            <person name="Katayama T."/>
            <person name="Uemura T."/>
            <person name="Hattori Y."/>
        </authorList>
    </citation>
    <scope>NUCLEOTIDE SEQUENCE [LARGE SCALE GENOMIC DNA]</scope>
    <source>
        <strain evidence="7 8">PK-24</strain>
    </source>
</reference>
<comment type="caution">
    <text evidence="7">The sequence shown here is derived from an EMBL/GenBank/DDBJ whole genome shotgun (WGS) entry which is preliminary data.</text>
</comment>
<sequence>MLQYIKYLVLAYLSLYVLIHWLSRGKVSIGFISWLHFIHVKINLSKFNISIRSIDIQIRPIYYLHRKKLQATHHDGLIVIHIYKLQIDTSKSNNIITDSESVDNINSTSSPKSSKSSKSSESFSTNSNDANIQSQAAEKLLKTLKYARWILPITVVLHDFSITNKKSSLHLETMSLSLNCDVQTNSINKTRDLKNSIHINLSNLHDNHEKLIKDLKWTFIAQNSLEKLCPAHFSKIVSTCVGHGINLDITKFKKSMNELLPPKTETKSKNQDKIHKSTFNDNTVESCSKDKIKQIIENFDQFELYFAFDEAEFKIDNVKSHFKNTVFSLHSIDKNDEHINHENNNLYKVTLNVSGLNISSDIFKSSRYQIEFFNFVGIWDIPLIVHSLEHMNNTEVMKTLLNDDHFIARNFITITNSSGFTHIDDILLFKKMKREKKLNKKLDVVTNGNQIDKKPETSLIIVETEIIENLLRLSRKVRVRLQSLTTVFQVSLNDNTCCHLLIDDILVDSSLTGNVTSLFEESSQSISAKSLFSAVRNVQFSIIDGFEHHRMLVLDLLELSGSGLLNGDCVVIEDVKSTIHHIEFLAENIDLFKKLSIIFQDIIDKHHLQTQAEIDQKVEIIDQTIDTEIMNSNEEQLPGDASYITRIIHNVKFTIHKITLTACFTNPVKYWDGEDQTPLNAYKRGVCIVFKQLIYVHDNTVDIPISNIKLLDFNISLIRDYDNEKQKRDFTNIFNLSKFNSKYTYLNHRLSCVMPVIDITLSVEVLWTLFFVETIFKALKGKYPVTINKETKHKKKPSRPLNILAILGLLMIKFKLPSSVDIALELDSLRYAKLPSANRNQHLRFKAIRIYGQNPQIDDFWTLVVIISKANVKILPKEEVGKDDTRFLVDTDDIRIEIPYQYVFYKTFDNLKAFFKSIKKLRLNFRDIMFIEEDEKDFKVDVIKPSIVNSPPRLPKIKIRSKRILYCNHDDPFEEELTRIILLSEVEQHMRLAKLADFSKYEKNILKLLKEKYSNSLKFDGDTAIMPESINHKSSDFISNGTSAEMKKSFSTGYKLPASKMNRQANNTISSNIPSRLSKLASPDECDAWLNYQREYHTAIEIPRNKLYANISKSWIRRVKTSEESKNNDKSIHGYNKADPRIRKEFLKKFPVVMEGNLQPLFCFKVLDAVLDLNEPEFGLENYTEYLHRVGGGMPKDMRYGILFPLNLKLSCSELRVQIKDFPLPLIGFGGNKDDGPQTVMVDGDLVICEQAYTEEEIRYNFVSCVPQYSDPRKKDNLYAFHIGRTMTNVKFITDMTFNIDSSREARVSWAPSLQCGISYAFNSFDLLSKPPLDISPKIGFWDKMPLLVPSKFTFHFKKGISLFIKSSQSPYHLIGRNAGFAFKWDSNATLSINKTGKPEDFLIVESEVFEIGVPVFDPLSVANMLTNGVASANDYQIAKVLLRLDSKPVIWKLGCAFERNVNGDLKANMGEVERTNKFRPHYDVSLRNPDTFFSEEEKAGWDSYEGWRSSYIYLALSVYSRDDNKCANLPHAPPGTSCNSLHLTPQAMLYFFFWWSSFKTSLGLPIKEGKMFKNEFLSDKKSPKFGSSIFGLSYSVDLSPLYLSHVYQHSSAGRGISRIAFTGLKCFVKSFTMDLHQTRKEVLVYDKKTDSTNKESHLKMDKGVIDFIDADLRILSAIFNQASAAGMLVQKLGLDRASTTSFSESDSSSSFSEESMDRNWYDHNDFIELETQAIPKEEPKWKALDFASSPRFYYVRETPSAELDYPFDTIESTTHRCELDKRNFAAAPASLVEGRIAEITDIIDFHNAEIKDFESKPPNEFINKTLSNLRNELQELHHRLHILRCLKDKFGEGIFPEYDEFIGDDAESGDEINYELSKNLTRVSSRNSSFISKAKSKISSAPIHTSNYRNRFSIYTINIKWTKNTKMGVLRYLETIKDRKFVVFSMSQQASNLAEQLRKSIEHSDDTPDLSFLKSDPIIEFEKSKLMLDDFDQELHNTSNYKNAETDDSYLIKLILPQIAVTTNNKTCTLLTSNQIVLRNLDVKGHSDNYNNESDGLQLSLPMESRSGLILTDAFVYVMDRENILTNKLRLFSPKSVCWPPKLPIEMYYTPGSLDECVVIQDLSCALLYVKPNSLHFSEDEDNIPSLSKETIRVIAPDFSVMINSEQYETLYEIANSFFENEETEIQKMKKAVKDYVKYSDLSNFDDLYEDLVELQRQARSLSECRRLMVNANISEGLNIDDDILDANIELEKVFLSLNAIVDILQTSKNKKYNDSHKFSQWNIMASTIKLVIYDENNLPFTEVNAIDSYYMFTQSQNGESVNTAYVYDFAIFDKHPKAIHETVVVRLHDSDQPLFRGDWTLAPPVGGIRVVTDKELTFAPLKVEFDMRFADKLEKILYPKSQILSGAESYDTDDSDAFFENIYSIQSNSSINSRRNSFSSELSATSSHSTEKSPSKVSKVLQKFMHKKQSRLLPPSQNSTSTRTPLSSKSSISSIGDKSTQLSGLANSKSTKPLNCTTSKVKIMEERSSKYYLANHILINSIDIRLTFNGTGKYSFVNLTDFHLVIPKIDVSNRLMSNEEFFALVKSKLIFYVLRNTHNLIKSTLKVGKSSKGASSNPSINPIMKFKNRSKSSSGDSNPHITEVHSHSHQKNPRNFHDSDLLGPQVSLKSYLKVPRQNTLTEIIKNGEHLNAVDDTSIFQSLENVVEEDEASE</sequence>
<organism evidence="7 8">
    <name type="scientific">Pichia kluyveri</name>
    <name type="common">Yeast</name>
    <dbReference type="NCBI Taxonomy" id="36015"/>
    <lineage>
        <taxon>Eukaryota</taxon>
        <taxon>Fungi</taxon>
        <taxon>Dikarya</taxon>
        <taxon>Ascomycota</taxon>
        <taxon>Saccharomycotina</taxon>
        <taxon>Pichiomycetes</taxon>
        <taxon>Pichiales</taxon>
        <taxon>Pichiaceae</taxon>
        <taxon>Pichia</taxon>
    </lineage>
</organism>
<feature type="compositionally biased region" description="Polar residues" evidence="2">
    <location>
        <begin position="2633"/>
        <end position="2642"/>
    </location>
</feature>
<protein>
    <recommendedName>
        <fullName evidence="9">FMP27 GFWDK domain-containing protein</fullName>
    </recommendedName>
</protein>
<feature type="region of interest" description="Disordered" evidence="2">
    <location>
        <begin position="2469"/>
        <end position="2510"/>
    </location>
</feature>
<proteinExistence type="predicted"/>
<keyword evidence="8" id="KW-1185">Reference proteome</keyword>
<evidence type="ECO:0000259" key="4">
    <source>
        <dbReference type="SMART" id="SM01214"/>
    </source>
</evidence>
<keyword evidence="3" id="KW-0812">Transmembrane</keyword>
<dbReference type="SMART" id="SM01216">
    <property type="entry name" value="Fmp27_WPPW"/>
    <property type="match status" value="1"/>
</dbReference>
<evidence type="ECO:0000256" key="3">
    <source>
        <dbReference type="SAM" id="Phobius"/>
    </source>
</evidence>
<feature type="compositionally biased region" description="Low complexity" evidence="2">
    <location>
        <begin position="106"/>
        <end position="128"/>
    </location>
</feature>
<feature type="domain" description="FMP27 WPPW motif-containing RBG unit" evidence="6">
    <location>
        <begin position="1624"/>
        <end position="2109"/>
    </location>
</feature>
<dbReference type="PANTHER" id="PTHR15678">
    <property type="entry name" value="ANTIGEN MLAA-22-RELATED"/>
    <property type="match status" value="1"/>
</dbReference>
<name>A0AAV5R161_PICKL</name>
<feature type="region of interest" description="Disordered" evidence="2">
    <location>
        <begin position="2610"/>
        <end position="2661"/>
    </location>
</feature>
<dbReference type="InterPro" id="IPR019415">
    <property type="entry name" value="FMP27_SW_RBG"/>
</dbReference>
<feature type="domain" description="FMP27/BLTP2/Hobbit GFWDK motif-containing RBG unit" evidence="4">
    <location>
        <begin position="1221"/>
        <end position="1374"/>
    </location>
</feature>
<feature type="domain" description="FMP27 SW motif-containing RBG unit" evidence="5">
    <location>
        <begin position="1104"/>
        <end position="1203"/>
    </location>
</feature>
<accession>A0AAV5R161</accession>
<dbReference type="Proteomes" id="UP001378960">
    <property type="component" value="Unassembled WGS sequence"/>
</dbReference>
<feature type="transmembrane region" description="Helical" evidence="3">
    <location>
        <begin position="7"/>
        <end position="23"/>
    </location>
</feature>
<keyword evidence="3" id="KW-0472">Membrane</keyword>
<dbReference type="Pfam" id="PF10344">
    <property type="entry name" value="Hobbit"/>
    <property type="match status" value="1"/>
</dbReference>